<keyword evidence="4" id="KW-0378">Hydrolase</keyword>
<reference evidence="8" key="1">
    <citation type="submission" date="2017-10" db="EMBL/GenBank/DDBJ databases">
        <title>Completed PacBio SMRT sequence of Methylosinus trichosporium OB3b reveals presence of a third large plasmid.</title>
        <authorList>
            <person name="Charles T.C."/>
            <person name="Lynch M.D.J."/>
            <person name="Heil J.R."/>
            <person name="Cheng J."/>
        </authorList>
    </citation>
    <scope>NUCLEOTIDE SEQUENCE [LARGE SCALE GENOMIC DNA]</scope>
    <source>
        <strain evidence="8">OB3b</strain>
    </source>
</reference>
<dbReference type="PRINTS" id="PR00127">
    <property type="entry name" value="CLPPROTEASEP"/>
</dbReference>
<evidence type="ECO:0000256" key="5">
    <source>
        <dbReference type="ARBA" id="ARBA00022825"/>
    </source>
</evidence>
<proteinExistence type="inferred from homology"/>
<dbReference type="GO" id="GO:0004176">
    <property type="term" value="F:ATP-dependent peptidase activity"/>
    <property type="evidence" value="ECO:0007669"/>
    <property type="project" value="InterPro"/>
</dbReference>
<dbReference type="STRING" id="595536.GCA_000178815_03667"/>
<dbReference type="KEGG" id="mtw:CQW49_07435"/>
<sequence length="287" mass="30576">MSLRQLPAVKAFERPDSYQWDAPSSALELWAAAPMVAPQAAAESDQTITIYDVIGEDYWTGGGFTAKRMSGALRAIGEKPVTVSINSPGGDMFEGLAIFNMLKDHKAEVTVKVMGLAASAASLIAMAGDQILMGQGSFLMIHNAWGVVVGNRHDMRAGADMFEPFDSAMAEIYAARSGQTGDKIAAMMDAETFINAKDARDLGFSDGDFAAPEGDAASDGGASARMQSRRRLEALLAKQGVPRSERRKMFRDAGMRDAADPATPRAGFDHTGFDMAAAERLLATLKA</sequence>
<dbReference type="GO" id="GO:0051117">
    <property type="term" value="F:ATPase binding"/>
    <property type="evidence" value="ECO:0007669"/>
    <property type="project" value="TreeGrafter"/>
</dbReference>
<dbReference type="InterPro" id="IPR029045">
    <property type="entry name" value="ClpP/crotonase-like_dom_sf"/>
</dbReference>
<dbReference type="GO" id="GO:0009368">
    <property type="term" value="C:endopeptidase Clp complex"/>
    <property type="evidence" value="ECO:0007669"/>
    <property type="project" value="TreeGrafter"/>
</dbReference>
<accession>A0A2D2CYC7</accession>
<evidence type="ECO:0000256" key="4">
    <source>
        <dbReference type="ARBA" id="ARBA00022801"/>
    </source>
</evidence>
<dbReference type="NCBIfam" id="NF045542">
    <property type="entry name" value="Clp_rel_HeadMat"/>
    <property type="match status" value="1"/>
</dbReference>
<dbReference type="PANTHER" id="PTHR10381:SF70">
    <property type="entry name" value="ATP-DEPENDENT CLP PROTEASE PROTEOLYTIC SUBUNIT"/>
    <property type="match status" value="1"/>
</dbReference>
<gene>
    <name evidence="7" type="ORF">CQW49_07435</name>
</gene>
<evidence type="ECO:0000256" key="6">
    <source>
        <dbReference type="RuleBase" id="RU003567"/>
    </source>
</evidence>
<dbReference type="PANTHER" id="PTHR10381">
    <property type="entry name" value="ATP-DEPENDENT CLP PROTEASE PROTEOLYTIC SUBUNIT"/>
    <property type="match status" value="1"/>
</dbReference>
<dbReference type="GO" id="GO:0004252">
    <property type="term" value="F:serine-type endopeptidase activity"/>
    <property type="evidence" value="ECO:0007669"/>
    <property type="project" value="InterPro"/>
</dbReference>
<dbReference type="AlphaFoldDB" id="A0A2D2CYC7"/>
<dbReference type="CDD" id="cd07016">
    <property type="entry name" value="S14_ClpP_1"/>
    <property type="match status" value="1"/>
</dbReference>
<evidence type="ECO:0000313" key="7">
    <source>
        <dbReference type="EMBL" id="ATQ67743.1"/>
    </source>
</evidence>
<comment type="similarity">
    <text evidence="1 6">Belongs to the peptidase S14 family.</text>
</comment>
<dbReference type="Pfam" id="PF00574">
    <property type="entry name" value="CLP_protease"/>
    <property type="match status" value="1"/>
</dbReference>
<keyword evidence="8" id="KW-1185">Reference proteome</keyword>
<dbReference type="InterPro" id="IPR023562">
    <property type="entry name" value="ClpP/TepA"/>
</dbReference>
<dbReference type="GO" id="GO:0006515">
    <property type="term" value="P:protein quality control for misfolded or incompletely synthesized proteins"/>
    <property type="evidence" value="ECO:0007669"/>
    <property type="project" value="TreeGrafter"/>
</dbReference>
<evidence type="ECO:0000256" key="1">
    <source>
        <dbReference type="ARBA" id="ARBA00007039"/>
    </source>
</evidence>
<keyword evidence="5" id="KW-0720">Serine protease</keyword>
<keyword evidence="3" id="KW-0645">Protease</keyword>
<dbReference type="RefSeq" id="WP_003612630.1">
    <property type="nucleotide sequence ID" value="NZ_ADVE02000001.1"/>
</dbReference>
<dbReference type="EMBL" id="CP023737">
    <property type="protein sequence ID" value="ATQ67743.1"/>
    <property type="molecule type" value="Genomic_DNA"/>
</dbReference>
<protein>
    <recommendedName>
        <fullName evidence="6">ATP-dependent Clp protease proteolytic subunit</fullName>
    </recommendedName>
</protein>
<dbReference type="SUPFAM" id="SSF52096">
    <property type="entry name" value="ClpP/crotonase"/>
    <property type="match status" value="1"/>
</dbReference>
<dbReference type="Proteomes" id="UP000230709">
    <property type="component" value="Chromosome"/>
</dbReference>
<name>A0A2D2CYC7_METT3</name>
<evidence type="ECO:0000313" key="8">
    <source>
        <dbReference type="Proteomes" id="UP000230709"/>
    </source>
</evidence>
<evidence type="ECO:0000256" key="3">
    <source>
        <dbReference type="ARBA" id="ARBA00022670"/>
    </source>
</evidence>
<dbReference type="Gene3D" id="3.90.226.10">
    <property type="entry name" value="2-enoyl-CoA Hydratase, Chain A, domain 1"/>
    <property type="match status" value="1"/>
</dbReference>
<keyword evidence="2" id="KW-0963">Cytoplasm</keyword>
<evidence type="ECO:0000256" key="2">
    <source>
        <dbReference type="ARBA" id="ARBA00022490"/>
    </source>
</evidence>
<dbReference type="InterPro" id="IPR001907">
    <property type="entry name" value="ClpP"/>
</dbReference>
<organism evidence="7 8">
    <name type="scientific">Methylosinus trichosporium (strain ATCC 35070 / NCIMB 11131 / UNIQEM 75 / OB3b)</name>
    <dbReference type="NCBI Taxonomy" id="595536"/>
    <lineage>
        <taxon>Bacteria</taxon>
        <taxon>Pseudomonadati</taxon>
        <taxon>Pseudomonadota</taxon>
        <taxon>Alphaproteobacteria</taxon>
        <taxon>Hyphomicrobiales</taxon>
        <taxon>Methylocystaceae</taxon>
        <taxon>Methylosinus</taxon>
    </lineage>
</organism>